<sequence length="103" mass="11713">MCLLDSLPAELIRLFLDQLEYASDVNALGQTCCRLSQIVDSPYLYPRFAQLCSSEGLMIIGRTRSHGTVRKMRLCDVDMDQFYRAKVPGTEFTSLILELFEPS</sequence>
<evidence type="ECO:0000313" key="1">
    <source>
        <dbReference type="EMBL" id="RAL13062.1"/>
    </source>
</evidence>
<dbReference type="OrthoDB" id="366390at2759"/>
<accession>A0A395HYP4</accession>
<dbReference type="Proteomes" id="UP000248961">
    <property type="component" value="Unassembled WGS sequence"/>
</dbReference>
<dbReference type="VEuPathDB" id="FungiDB:BO97DRAFT_43387"/>
<gene>
    <name evidence="1" type="ORF">BO97DRAFT_43387</name>
</gene>
<evidence type="ECO:0000313" key="2">
    <source>
        <dbReference type="Proteomes" id="UP000248961"/>
    </source>
</evidence>
<keyword evidence="2" id="KW-1185">Reference proteome</keyword>
<dbReference type="AlphaFoldDB" id="A0A395HYP4"/>
<evidence type="ECO:0008006" key="3">
    <source>
        <dbReference type="Google" id="ProtNLM"/>
    </source>
</evidence>
<proteinExistence type="predicted"/>
<organism evidence="1 2">
    <name type="scientific">Aspergillus homomorphus (strain CBS 101889)</name>
    <dbReference type="NCBI Taxonomy" id="1450537"/>
    <lineage>
        <taxon>Eukaryota</taxon>
        <taxon>Fungi</taxon>
        <taxon>Dikarya</taxon>
        <taxon>Ascomycota</taxon>
        <taxon>Pezizomycotina</taxon>
        <taxon>Eurotiomycetes</taxon>
        <taxon>Eurotiomycetidae</taxon>
        <taxon>Eurotiales</taxon>
        <taxon>Aspergillaceae</taxon>
        <taxon>Aspergillus</taxon>
        <taxon>Aspergillus subgen. Circumdati</taxon>
    </lineage>
</organism>
<dbReference type="EMBL" id="KZ824280">
    <property type="protein sequence ID" value="RAL13062.1"/>
    <property type="molecule type" value="Genomic_DNA"/>
</dbReference>
<reference evidence="1 2" key="1">
    <citation type="submission" date="2018-02" db="EMBL/GenBank/DDBJ databases">
        <title>The genomes of Aspergillus section Nigri reveals drivers in fungal speciation.</title>
        <authorList>
            <consortium name="DOE Joint Genome Institute"/>
            <person name="Vesth T.C."/>
            <person name="Nybo J."/>
            <person name="Theobald S."/>
            <person name="Brandl J."/>
            <person name="Frisvad J.C."/>
            <person name="Nielsen K.F."/>
            <person name="Lyhne E.K."/>
            <person name="Kogle M.E."/>
            <person name="Kuo A."/>
            <person name="Riley R."/>
            <person name="Clum A."/>
            <person name="Nolan M."/>
            <person name="Lipzen A."/>
            <person name="Salamov A."/>
            <person name="Henrissat B."/>
            <person name="Wiebenga A."/>
            <person name="De vries R.P."/>
            <person name="Grigoriev I.V."/>
            <person name="Mortensen U.H."/>
            <person name="Andersen M.R."/>
            <person name="Baker S.E."/>
        </authorList>
    </citation>
    <scope>NUCLEOTIDE SEQUENCE [LARGE SCALE GENOMIC DNA]</scope>
    <source>
        <strain evidence="1 2">CBS 101889</strain>
    </source>
</reference>
<protein>
    <recommendedName>
        <fullName evidence="3">F-box domain-containing protein</fullName>
    </recommendedName>
</protein>
<name>A0A395HYP4_ASPHC</name>
<dbReference type="RefSeq" id="XP_025552216.1">
    <property type="nucleotide sequence ID" value="XM_025697636.1"/>
</dbReference>
<dbReference type="GeneID" id="37201925"/>